<feature type="domain" description="Mammalian cell entry C-terminal" evidence="3">
    <location>
        <begin position="123"/>
        <end position="330"/>
    </location>
</feature>
<organism evidence="4 5">
    <name type="scientific">Nocardioides mesophilus</name>
    <dbReference type="NCBI Taxonomy" id="433659"/>
    <lineage>
        <taxon>Bacteria</taxon>
        <taxon>Bacillati</taxon>
        <taxon>Actinomycetota</taxon>
        <taxon>Actinomycetes</taxon>
        <taxon>Propionibacteriales</taxon>
        <taxon>Nocardioidaceae</taxon>
        <taxon>Nocardioides</taxon>
    </lineage>
</organism>
<dbReference type="PANTHER" id="PTHR33371">
    <property type="entry name" value="INTERMEMBRANE PHOSPHOLIPID TRANSPORT SYSTEM BINDING PROTEIN MLAD-RELATED"/>
    <property type="match status" value="1"/>
</dbReference>
<dbReference type="InterPro" id="IPR052336">
    <property type="entry name" value="MlaD_Phospholipid_Transporter"/>
</dbReference>
<keyword evidence="1" id="KW-0812">Transmembrane</keyword>
<evidence type="ECO:0000259" key="2">
    <source>
        <dbReference type="Pfam" id="PF02470"/>
    </source>
</evidence>
<dbReference type="Pfam" id="PF02470">
    <property type="entry name" value="MlaD"/>
    <property type="match status" value="1"/>
</dbReference>
<dbReference type="KEGG" id="nmes:H9L09_12135"/>
<dbReference type="Pfam" id="PF11887">
    <property type="entry name" value="Mce4_CUP1"/>
    <property type="match status" value="1"/>
</dbReference>
<keyword evidence="1" id="KW-0472">Membrane</keyword>
<feature type="domain" description="Mce/MlaD" evidence="2">
    <location>
        <begin position="41"/>
        <end position="117"/>
    </location>
</feature>
<dbReference type="GO" id="GO:0051701">
    <property type="term" value="P:biological process involved in interaction with host"/>
    <property type="evidence" value="ECO:0007669"/>
    <property type="project" value="TreeGrafter"/>
</dbReference>
<dbReference type="PANTHER" id="PTHR33371:SF17">
    <property type="entry name" value="MCE-FAMILY PROTEIN MCE1B"/>
    <property type="match status" value="1"/>
</dbReference>
<dbReference type="InterPro" id="IPR024516">
    <property type="entry name" value="Mce_C"/>
</dbReference>
<name>A0A7G9R6Y8_9ACTN</name>
<dbReference type="Proteomes" id="UP000515947">
    <property type="component" value="Chromosome"/>
</dbReference>
<keyword evidence="5" id="KW-1185">Reference proteome</keyword>
<dbReference type="GO" id="GO:0005576">
    <property type="term" value="C:extracellular region"/>
    <property type="evidence" value="ECO:0007669"/>
    <property type="project" value="TreeGrafter"/>
</dbReference>
<dbReference type="AlphaFoldDB" id="A0A7G9R6Y8"/>
<dbReference type="NCBIfam" id="TIGR00996">
    <property type="entry name" value="Mtu_fam_mce"/>
    <property type="match status" value="1"/>
</dbReference>
<dbReference type="InterPro" id="IPR005693">
    <property type="entry name" value="Mce"/>
</dbReference>
<accession>A0A7G9R6Y8</accession>
<proteinExistence type="predicted"/>
<feature type="transmembrane region" description="Helical" evidence="1">
    <location>
        <begin position="12"/>
        <end position="33"/>
    </location>
</feature>
<reference evidence="4 5" key="1">
    <citation type="submission" date="2020-08" db="EMBL/GenBank/DDBJ databases">
        <title>Genome sequence of Nocardioides mesophilus KACC 16243T.</title>
        <authorList>
            <person name="Hyun D.-W."/>
            <person name="Bae J.-W."/>
        </authorList>
    </citation>
    <scope>NUCLEOTIDE SEQUENCE [LARGE SCALE GENOMIC DNA]</scope>
    <source>
        <strain evidence="4 5">KACC 16243</strain>
    </source>
</reference>
<gene>
    <name evidence="4" type="ORF">H9L09_12135</name>
</gene>
<dbReference type="EMBL" id="CP060713">
    <property type="protein sequence ID" value="QNN51363.1"/>
    <property type="molecule type" value="Genomic_DNA"/>
</dbReference>
<evidence type="ECO:0000313" key="5">
    <source>
        <dbReference type="Proteomes" id="UP000515947"/>
    </source>
</evidence>
<evidence type="ECO:0000256" key="1">
    <source>
        <dbReference type="SAM" id="Phobius"/>
    </source>
</evidence>
<protein>
    <submittedName>
        <fullName evidence="4">MCE family protein</fullName>
    </submittedName>
</protein>
<evidence type="ECO:0000313" key="4">
    <source>
        <dbReference type="EMBL" id="QNN51363.1"/>
    </source>
</evidence>
<dbReference type="InterPro" id="IPR003399">
    <property type="entry name" value="Mce/MlaD"/>
</dbReference>
<keyword evidence="1" id="KW-1133">Transmembrane helix</keyword>
<dbReference type="RefSeq" id="WP_187577203.1">
    <property type="nucleotide sequence ID" value="NZ_CP060713.1"/>
</dbReference>
<evidence type="ECO:0000259" key="3">
    <source>
        <dbReference type="Pfam" id="PF11887"/>
    </source>
</evidence>
<sequence length="344" mass="36924">MKLLDKKTTGDAVKLLIFVLVTTMATGVLVILIGNITFGETKAYKAVFSDATGVVNGDDVRIAGVKVGTVQDIEIVERTRALVTFDVDSDQQLTESTLAQIRYRNLVGQRYISLSQGTGAPDVLPAGATIPLDRTEPALDLTVLFNGFKPLFEAISPADVNKLAYEVITVFQGEGGTLESLLAHTASVTTTLASRDQVIGELIDNLNEVMVTLGDRDDELSDLLVKLRVFVSGLSGDREAILGSLDSVSALAVETSQLVTGIRPSLTRDVTQLRAVAGNIDRNKGELDRALQVLPIKLNKIGRTATYGSWFNFYLCSFKGQVELPVGPPVPVDYETGGARCHLG</sequence>